<dbReference type="EMBL" id="GBRH01271575">
    <property type="protein sequence ID" value="JAD26320.1"/>
    <property type="molecule type" value="Transcribed_RNA"/>
</dbReference>
<organism evidence="1">
    <name type="scientific">Arundo donax</name>
    <name type="common">Giant reed</name>
    <name type="synonym">Donax arundinaceus</name>
    <dbReference type="NCBI Taxonomy" id="35708"/>
    <lineage>
        <taxon>Eukaryota</taxon>
        <taxon>Viridiplantae</taxon>
        <taxon>Streptophyta</taxon>
        <taxon>Embryophyta</taxon>
        <taxon>Tracheophyta</taxon>
        <taxon>Spermatophyta</taxon>
        <taxon>Magnoliopsida</taxon>
        <taxon>Liliopsida</taxon>
        <taxon>Poales</taxon>
        <taxon>Poaceae</taxon>
        <taxon>PACMAD clade</taxon>
        <taxon>Arundinoideae</taxon>
        <taxon>Arundineae</taxon>
        <taxon>Arundo</taxon>
    </lineage>
</organism>
<sequence>MRNFPFTYKFECITKRRIIRWNASPTGIKTSWLQKWREQVRTPTGPKPSYQASAKIVADQYEFL</sequence>
<name>A0A0A8YML0_ARUDO</name>
<dbReference type="AlphaFoldDB" id="A0A0A8YML0"/>
<reference evidence="1" key="1">
    <citation type="submission" date="2014-09" db="EMBL/GenBank/DDBJ databases">
        <authorList>
            <person name="Magalhaes I.L.F."/>
            <person name="Oliveira U."/>
            <person name="Santos F.R."/>
            <person name="Vidigal T.H.D.A."/>
            <person name="Brescovit A.D."/>
            <person name="Santos A.J."/>
        </authorList>
    </citation>
    <scope>NUCLEOTIDE SEQUENCE</scope>
    <source>
        <tissue evidence="1">Shoot tissue taken approximately 20 cm above the soil surface</tissue>
    </source>
</reference>
<evidence type="ECO:0000313" key="1">
    <source>
        <dbReference type="EMBL" id="JAD26320.1"/>
    </source>
</evidence>
<protein>
    <submittedName>
        <fullName evidence="1">Uncharacterized protein</fullName>
    </submittedName>
</protein>
<proteinExistence type="predicted"/>
<accession>A0A0A8YML0</accession>
<reference evidence="1" key="2">
    <citation type="journal article" date="2015" name="Data Brief">
        <title>Shoot transcriptome of the giant reed, Arundo donax.</title>
        <authorList>
            <person name="Barrero R.A."/>
            <person name="Guerrero F.D."/>
            <person name="Moolhuijzen P."/>
            <person name="Goolsby J.A."/>
            <person name="Tidwell J."/>
            <person name="Bellgard S.E."/>
            <person name="Bellgard M.I."/>
        </authorList>
    </citation>
    <scope>NUCLEOTIDE SEQUENCE</scope>
    <source>
        <tissue evidence="1">Shoot tissue taken approximately 20 cm above the soil surface</tissue>
    </source>
</reference>